<feature type="region of interest" description="Disordered" evidence="1">
    <location>
        <begin position="189"/>
        <end position="250"/>
    </location>
</feature>
<evidence type="ECO:0000313" key="3">
    <source>
        <dbReference type="Proteomes" id="UP001492380"/>
    </source>
</evidence>
<evidence type="ECO:0000313" key="2">
    <source>
        <dbReference type="EMBL" id="KAK8235974.1"/>
    </source>
</evidence>
<dbReference type="Proteomes" id="UP001492380">
    <property type="component" value="Unassembled WGS sequence"/>
</dbReference>
<accession>A0ABR1YRN2</accession>
<feature type="compositionally biased region" description="Basic and acidic residues" evidence="1">
    <location>
        <begin position="223"/>
        <end position="239"/>
    </location>
</feature>
<name>A0ABR1YRN2_9PEZI</name>
<dbReference type="EMBL" id="JBBWRZ010000005">
    <property type="protein sequence ID" value="KAK8235974.1"/>
    <property type="molecule type" value="Genomic_DNA"/>
</dbReference>
<organism evidence="2 3">
    <name type="scientific">Phyllosticta capitalensis</name>
    <dbReference type="NCBI Taxonomy" id="121624"/>
    <lineage>
        <taxon>Eukaryota</taxon>
        <taxon>Fungi</taxon>
        <taxon>Dikarya</taxon>
        <taxon>Ascomycota</taxon>
        <taxon>Pezizomycotina</taxon>
        <taxon>Dothideomycetes</taxon>
        <taxon>Dothideomycetes incertae sedis</taxon>
        <taxon>Botryosphaeriales</taxon>
        <taxon>Phyllostictaceae</taxon>
        <taxon>Phyllosticta</taxon>
    </lineage>
</organism>
<feature type="compositionally biased region" description="Polar residues" evidence="1">
    <location>
        <begin position="1"/>
        <end position="30"/>
    </location>
</feature>
<comment type="caution">
    <text evidence="2">The sequence shown here is derived from an EMBL/GenBank/DDBJ whole genome shotgun (WGS) entry which is preliminary data.</text>
</comment>
<feature type="compositionally biased region" description="Basic and acidic residues" evidence="1">
    <location>
        <begin position="189"/>
        <end position="213"/>
    </location>
</feature>
<reference evidence="2 3" key="1">
    <citation type="submission" date="2024-04" db="EMBL/GenBank/DDBJ databases">
        <title>Phyllosticta paracitricarpa is synonymous to the EU quarantine fungus P. citricarpa based on phylogenomic analyses.</title>
        <authorList>
            <consortium name="Lawrence Berkeley National Laboratory"/>
            <person name="Van Ingen-Buijs V.A."/>
            <person name="Van Westerhoven A.C."/>
            <person name="Haridas S."/>
            <person name="Skiadas P."/>
            <person name="Martin F."/>
            <person name="Groenewald J.Z."/>
            <person name="Crous P.W."/>
            <person name="Seidl M.F."/>
        </authorList>
    </citation>
    <scope>NUCLEOTIDE SEQUENCE [LARGE SCALE GENOMIC DNA]</scope>
    <source>
        <strain evidence="2 3">CBS 123374</strain>
    </source>
</reference>
<proteinExistence type="predicted"/>
<gene>
    <name evidence="2" type="ORF">HDK90DRAFT_466286</name>
</gene>
<keyword evidence="3" id="KW-1185">Reference proteome</keyword>
<feature type="compositionally biased region" description="Low complexity" evidence="1">
    <location>
        <begin position="122"/>
        <end position="147"/>
    </location>
</feature>
<feature type="region of interest" description="Disordered" evidence="1">
    <location>
        <begin position="1"/>
        <end position="167"/>
    </location>
</feature>
<sequence length="250" mass="26505">MDGQNPKNHSSQSENQTQLTQNETDASQASPGPHVSASAPLSSSAYTPPRPPPRALKRKSPHEESDAPVPPLSGTSDQTPTRPERVYISPRSRGVSSTSPTVITTPTRTLAHRPIARVHGTPGSPASLSGPASNLASPASNLASPASPKTPKTASRLLPSSSPVNEDMVQATRSYTPLQLDTMAYVSPDAKEKAGDAKVSARLEEITGRRPEHPYSLVKHWGKKDEREGTKGEDRRADSMDTPETGGRGA</sequence>
<protein>
    <submittedName>
        <fullName evidence="2">Uncharacterized protein</fullName>
    </submittedName>
</protein>
<feature type="compositionally biased region" description="Low complexity" evidence="1">
    <location>
        <begin position="95"/>
        <end position="109"/>
    </location>
</feature>
<evidence type="ECO:0000256" key="1">
    <source>
        <dbReference type="SAM" id="MobiDB-lite"/>
    </source>
</evidence>
<feature type="compositionally biased region" description="Polar residues" evidence="1">
    <location>
        <begin position="150"/>
        <end position="164"/>
    </location>
</feature>